<dbReference type="AlphaFoldDB" id="A0A428MDZ5"/>
<dbReference type="Pfam" id="PF01263">
    <property type="entry name" value="Aldose_epim"/>
    <property type="match status" value="1"/>
</dbReference>
<proteinExistence type="predicted"/>
<accession>A0A428MDZ5</accession>
<name>A0A428MDZ5_9BACT</name>
<dbReference type="Gene3D" id="2.70.98.10">
    <property type="match status" value="1"/>
</dbReference>
<organism evidence="1 2">
    <name type="scientific">Edaphobacter aggregans</name>
    <dbReference type="NCBI Taxonomy" id="570835"/>
    <lineage>
        <taxon>Bacteria</taxon>
        <taxon>Pseudomonadati</taxon>
        <taxon>Acidobacteriota</taxon>
        <taxon>Terriglobia</taxon>
        <taxon>Terriglobales</taxon>
        <taxon>Acidobacteriaceae</taxon>
        <taxon>Edaphobacter</taxon>
    </lineage>
</organism>
<keyword evidence="2" id="KW-1185">Reference proteome</keyword>
<dbReference type="Proteomes" id="UP000269669">
    <property type="component" value="Unassembled WGS sequence"/>
</dbReference>
<reference evidence="1 2" key="1">
    <citation type="submission" date="2018-12" db="EMBL/GenBank/DDBJ databases">
        <title>Sequencing of bacterial isolates from soil warming experiment in Harvard Forest, Massachusetts, USA.</title>
        <authorList>
            <person name="Deangelis K."/>
        </authorList>
    </citation>
    <scope>NUCLEOTIDE SEQUENCE [LARGE SCALE GENOMIC DNA]</scope>
    <source>
        <strain evidence="1 2">EB153</strain>
    </source>
</reference>
<protein>
    <submittedName>
        <fullName evidence="1">Galactose mutarotase-like enzyme</fullName>
    </submittedName>
</protein>
<dbReference type="SUPFAM" id="SSF74650">
    <property type="entry name" value="Galactose mutarotase-like"/>
    <property type="match status" value="1"/>
</dbReference>
<dbReference type="GO" id="GO:0016853">
    <property type="term" value="F:isomerase activity"/>
    <property type="evidence" value="ECO:0007669"/>
    <property type="project" value="InterPro"/>
</dbReference>
<dbReference type="GO" id="GO:0030246">
    <property type="term" value="F:carbohydrate binding"/>
    <property type="evidence" value="ECO:0007669"/>
    <property type="project" value="InterPro"/>
</dbReference>
<evidence type="ECO:0000313" key="2">
    <source>
        <dbReference type="Proteomes" id="UP000269669"/>
    </source>
</evidence>
<gene>
    <name evidence="1" type="ORF">EDE15_0566</name>
</gene>
<dbReference type="InterPro" id="IPR008183">
    <property type="entry name" value="Aldose_1/G6P_1-epimerase"/>
</dbReference>
<dbReference type="InterPro" id="IPR011013">
    <property type="entry name" value="Gal_mutarotase_sf_dom"/>
</dbReference>
<evidence type="ECO:0000313" key="1">
    <source>
        <dbReference type="EMBL" id="RSL15090.1"/>
    </source>
</evidence>
<dbReference type="InterPro" id="IPR014718">
    <property type="entry name" value="GH-type_carb-bd"/>
</dbReference>
<dbReference type="EMBL" id="RSDW01000001">
    <property type="protein sequence ID" value="RSL15090.1"/>
    <property type="molecule type" value="Genomic_DNA"/>
</dbReference>
<sequence>MEDPRLSRMYAALLIRTLDRWRRGLWHVAVMRSGLLTMILLTAALLGLAFGWRAHTRGEFARLKSELNSKPLVTPTTVVRPGGQDAVVLQRSQIAVGTAPEFLSATLLPGRGMNVLQITAYLPGKGEVQLLASPSLNDIEKILDGADATGGTNLSLGGAFEAPWANRISGPTSADGKNLTTSWDGRILSLPVTSREHGTDAIAANGLLLKRASDTVKTNVMPDGGEAVGVYDAGDFDGHWISHTEITTSVQLSSRTLEMKISARNTGNEAEPVGIGWHPRFVIPSGDRGQATLQIPNGLRVEVRDRRSGLPSGRLLPVAGTEYDFTSRNGARLGEMSLDDCFVHLRAGLLDNGPIAELRDPKSNYGLRITAMTPTIKAMRAYAPAGAGFVSIEPQFNYDDPFGREWARDEDTGMVVLQPGQTVEWKIRLEILSLSRAETDRL</sequence>
<dbReference type="OrthoDB" id="9795355at2"/>
<dbReference type="CDD" id="cd01081">
    <property type="entry name" value="Aldose_epim"/>
    <property type="match status" value="1"/>
</dbReference>
<comment type="caution">
    <text evidence="1">The sequence shown here is derived from an EMBL/GenBank/DDBJ whole genome shotgun (WGS) entry which is preliminary data.</text>
</comment>
<dbReference type="GO" id="GO:0005975">
    <property type="term" value="P:carbohydrate metabolic process"/>
    <property type="evidence" value="ECO:0007669"/>
    <property type="project" value="InterPro"/>
</dbReference>